<evidence type="ECO:0000313" key="3">
    <source>
        <dbReference type="Proteomes" id="UP000319980"/>
    </source>
</evidence>
<evidence type="ECO:0000313" key="2">
    <source>
        <dbReference type="EMBL" id="TWT19431.1"/>
    </source>
</evidence>
<evidence type="ECO:0000256" key="1">
    <source>
        <dbReference type="SAM" id="Phobius"/>
    </source>
</evidence>
<dbReference type="OrthoDB" id="6025427at2"/>
<dbReference type="AlphaFoldDB" id="A0A5C5TZ63"/>
<feature type="transmembrane region" description="Helical" evidence="1">
    <location>
        <begin position="7"/>
        <end position="27"/>
    </location>
</feature>
<keyword evidence="1" id="KW-0812">Transmembrane</keyword>
<accession>A0A5C5TZ63</accession>
<sequence length="87" mass="9536">MSKRKAIRFVLCIVAAAVGILGLWWLLSAHATAHLRFGHCGATSLDHPEAYCQVGMRLLYQSYATLAVAVVLFVSGIYIGRHREHAA</sequence>
<name>A0A5C5TZ63_9GAMM</name>
<keyword evidence="1" id="KW-0472">Membrane</keyword>
<gene>
    <name evidence="2" type="ORF">FQY83_13885</name>
</gene>
<dbReference type="RefSeq" id="WP_146388547.1">
    <property type="nucleotide sequence ID" value="NZ_VOHK01000005.1"/>
</dbReference>
<dbReference type="Proteomes" id="UP000319980">
    <property type="component" value="Unassembled WGS sequence"/>
</dbReference>
<protein>
    <recommendedName>
        <fullName evidence="4">Transmembrane protein</fullName>
    </recommendedName>
</protein>
<keyword evidence="3" id="KW-1185">Reference proteome</keyword>
<proteinExistence type="predicted"/>
<keyword evidence="1" id="KW-1133">Transmembrane helix</keyword>
<organism evidence="2 3">
    <name type="scientific">Luteimonas marina</name>
    <dbReference type="NCBI Taxonomy" id="488485"/>
    <lineage>
        <taxon>Bacteria</taxon>
        <taxon>Pseudomonadati</taxon>
        <taxon>Pseudomonadota</taxon>
        <taxon>Gammaproteobacteria</taxon>
        <taxon>Lysobacterales</taxon>
        <taxon>Lysobacteraceae</taxon>
        <taxon>Luteimonas</taxon>
    </lineage>
</organism>
<reference evidence="2 3" key="1">
    <citation type="journal article" date="2008" name="Int. J. Syst. Evol. Microbiol.">
        <title>Luteimonas marina sp. nov., isolated from seawater.</title>
        <authorList>
            <person name="Baik K.S."/>
            <person name="Park S.C."/>
            <person name="Kim M.S."/>
            <person name="Kim E.M."/>
            <person name="Park C."/>
            <person name="Chun J."/>
            <person name="Seong C.N."/>
        </authorList>
    </citation>
    <scope>NUCLEOTIDE SEQUENCE [LARGE SCALE GENOMIC DNA]</scope>
    <source>
        <strain evidence="2 3">FR1330</strain>
    </source>
</reference>
<comment type="caution">
    <text evidence="2">The sequence shown here is derived from an EMBL/GenBank/DDBJ whole genome shotgun (WGS) entry which is preliminary data.</text>
</comment>
<evidence type="ECO:0008006" key="4">
    <source>
        <dbReference type="Google" id="ProtNLM"/>
    </source>
</evidence>
<dbReference type="EMBL" id="VOHK01000005">
    <property type="protein sequence ID" value="TWT19431.1"/>
    <property type="molecule type" value="Genomic_DNA"/>
</dbReference>
<feature type="transmembrane region" description="Helical" evidence="1">
    <location>
        <begin position="58"/>
        <end position="79"/>
    </location>
</feature>